<dbReference type="AlphaFoldDB" id="A0A2S8GP17"/>
<reference evidence="3 4" key="1">
    <citation type="submission" date="2018-02" db="EMBL/GenBank/DDBJ databases">
        <title>Comparative genomes isolates from brazilian mangrove.</title>
        <authorList>
            <person name="Araujo J.E."/>
            <person name="Taketani R.G."/>
            <person name="Silva M.C.P."/>
            <person name="Loureco M.V."/>
            <person name="Andreote F.D."/>
        </authorList>
    </citation>
    <scope>NUCLEOTIDE SEQUENCE [LARGE SCALE GENOMIC DNA]</scope>
    <source>
        <strain evidence="3 4">Nap-Phe MGV</strain>
    </source>
</reference>
<proteinExistence type="predicted"/>
<name>A0A2S8GP17_9BACT</name>
<organism evidence="3 4">
    <name type="scientific">Blastopirellula marina</name>
    <dbReference type="NCBI Taxonomy" id="124"/>
    <lineage>
        <taxon>Bacteria</taxon>
        <taxon>Pseudomonadati</taxon>
        <taxon>Planctomycetota</taxon>
        <taxon>Planctomycetia</taxon>
        <taxon>Pirellulales</taxon>
        <taxon>Pirellulaceae</taxon>
        <taxon>Blastopirellula</taxon>
    </lineage>
</organism>
<keyword evidence="2" id="KW-1133">Transmembrane helix</keyword>
<sequence length="273" mass="29775">MNGGKYSKREPHPPESESSEFWERQWDEQERGMRVPAAMFLVVLVTLLVVAGRFSSPVLVSVLGIWLMIGRGNVLVRCLVTVSAVWILGRVSGSGDATAVLVACTALSAMTTSVAGAFVSHLFQGPTRWAQFSLWDMGSYLLAFGMGVALVREDMQALTSQNRVPWVGIFAIATLCVNIVVASLPVFVPKRYREGSLFLVSAALVLFVLPLLEGAFLHAFLFVPNLNLLAQLPIVHVIGAVLVWTLVFTLETAGGFVDDTRPRQEEERLEGTA</sequence>
<feature type="region of interest" description="Disordered" evidence="1">
    <location>
        <begin position="1"/>
        <end position="21"/>
    </location>
</feature>
<gene>
    <name evidence="3" type="ORF">C5Y93_09270</name>
</gene>
<evidence type="ECO:0000256" key="2">
    <source>
        <dbReference type="SAM" id="Phobius"/>
    </source>
</evidence>
<evidence type="ECO:0000313" key="3">
    <source>
        <dbReference type="EMBL" id="PQO46170.1"/>
    </source>
</evidence>
<dbReference type="EMBL" id="PUHZ01000010">
    <property type="protein sequence ID" value="PQO46170.1"/>
    <property type="molecule type" value="Genomic_DNA"/>
</dbReference>
<comment type="caution">
    <text evidence="3">The sequence shown here is derived from an EMBL/GenBank/DDBJ whole genome shotgun (WGS) entry which is preliminary data.</text>
</comment>
<accession>A0A2S8GP17</accession>
<dbReference type="RefSeq" id="WP_105335141.1">
    <property type="nucleotide sequence ID" value="NZ_PUHZ01000010.1"/>
</dbReference>
<feature type="transmembrane region" description="Helical" evidence="2">
    <location>
        <begin position="197"/>
        <end position="222"/>
    </location>
</feature>
<feature type="transmembrane region" description="Helical" evidence="2">
    <location>
        <begin position="37"/>
        <end position="67"/>
    </location>
</feature>
<feature type="transmembrane region" description="Helical" evidence="2">
    <location>
        <begin position="164"/>
        <end position="188"/>
    </location>
</feature>
<protein>
    <submittedName>
        <fullName evidence="3">Uncharacterized protein</fullName>
    </submittedName>
</protein>
<evidence type="ECO:0000313" key="4">
    <source>
        <dbReference type="Proteomes" id="UP000237819"/>
    </source>
</evidence>
<feature type="transmembrane region" description="Helical" evidence="2">
    <location>
        <begin position="132"/>
        <end position="152"/>
    </location>
</feature>
<evidence type="ECO:0000256" key="1">
    <source>
        <dbReference type="SAM" id="MobiDB-lite"/>
    </source>
</evidence>
<feature type="transmembrane region" description="Helical" evidence="2">
    <location>
        <begin position="99"/>
        <end position="120"/>
    </location>
</feature>
<feature type="compositionally biased region" description="Basic and acidic residues" evidence="1">
    <location>
        <begin position="7"/>
        <end position="21"/>
    </location>
</feature>
<dbReference type="Proteomes" id="UP000237819">
    <property type="component" value="Unassembled WGS sequence"/>
</dbReference>
<feature type="transmembrane region" description="Helical" evidence="2">
    <location>
        <begin position="234"/>
        <end position="257"/>
    </location>
</feature>
<keyword evidence="2" id="KW-0812">Transmembrane</keyword>
<keyword evidence="2" id="KW-0472">Membrane</keyword>